<dbReference type="InterPro" id="IPR018759">
    <property type="entry name" value="BBP2_2"/>
</dbReference>
<evidence type="ECO:0000256" key="1">
    <source>
        <dbReference type="SAM" id="MobiDB-lite"/>
    </source>
</evidence>
<dbReference type="STRING" id="1365950.SAMN05428963_106119"/>
<feature type="chain" id="PRO_5012188300" description="Outer membrane beta-barrel protein" evidence="2">
    <location>
        <begin position="31"/>
        <end position="582"/>
    </location>
</feature>
<protein>
    <recommendedName>
        <fullName evidence="5">Outer membrane beta-barrel protein</fullName>
    </recommendedName>
</protein>
<dbReference type="EMBL" id="FUXL01000006">
    <property type="protein sequence ID" value="SKA12339.1"/>
    <property type="molecule type" value="Genomic_DNA"/>
</dbReference>
<dbReference type="Proteomes" id="UP000190135">
    <property type="component" value="Unassembled WGS sequence"/>
</dbReference>
<proteinExistence type="predicted"/>
<gene>
    <name evidence="3" type="ORF">SAMN05428963_106119</name>
</gene>
<evidence type="ECO:0000313" key="3">
    <source>
        <dbReference type="EMBL" id="SKA12339.1"/>
    </source>
</evidence>
<keyword evidence="2" id="KW-0732">Signal</keyword>
<dbReference type="AlphaFoldDB" id="A0A1T4R8S7"/>
<accession>A0A1T4R8S7</accession>
<feature type="compositionally biased region" description="Low complexity" evidence="1">
    <location>
        <begin position="95"/>
        <end position="106"/>
    </location>
</feature>
<evidence type="ECO:0000256" key="2">
    <source>
        <dbReference type="SAM" id="SignalP"/>
    </source>
</evidence>
<keyword evidence="4" id="KW-1185">Reference proteome</keyword>
<dbReference type="OrthoDB" id="7398962at2"/>
<sequence length="582" mass="61844">MRACGPAVRDWGVAVAACLGVAVSAQTAMAQDADASGLRLSQNLGALQGSQAFMLGQPRNADKDADTSADDAAGATDTAAPAPPPANMEAPGQDTTSAAAGDADSPPAVPRFDLFTDSGGQTTDAGALKETIATGSSTSKPAKAGGKQAASGTMPTRLSKDAAEPKEFDIRPSASAIRAPSEAADTAEEEGIWRRQNRVPERLDADPELQANRLRPKPDETPFAAIGLRAGSFILYPTVEQSVGASSNLALSSTGKSGAFSDTRIDLKAVSDWSLHEAEIDAGGSYRRNFSGELVDDPTLDLTARLRLDIDRRTQATLRGAFHFAPDDPKIIGTGAETVRPDLYDSSASAEMERLFGRASLAGSLGIDRHSETKDFDLSQDYTTATAGWKAGYLVSPALQPIIRGSVGRRVFDEDNERDSIIPALRAGLAFDRGEKLKGEATVGYAWNIPDASTGETRGSPTADAEIDWSPRRGTDVTFAAATTFSPNDDDVGTSTLYEGRLSLRHRLTARTELNSTLLASRKVAELRADEETKYAAEGGFLYWLNRTLAFTGLVRYETLRSETPEEDYSATSARIGIRLQR</sequence>
<name>A0A1T4R8S7_9HYPH</name>
<feature type="signal peptide" evidence="2">
    <location>
        <begin position="1"/>
        <end position="30"/>
    </location>
</feature>
<evidence type="ECO:0000313" key="4">
    <source>
        <dbReference type="Proteomes" id="UP000190135"/>
    </source>
</evidence>
<dbReference type="Pfam" id="PF10082">
    <property type="entry name" value="BBP2_2"/>
    <property type="match status" value="1"/>
</dbReference>
<feature type="region of interest" description="Disordered" evidence="1">
    <location>
        <begin position="58"/>
        <end position="220"/>
    </location>
</feature>
<feature type="compositionally biased region" description="Low complexity" evidence="1">
    <location>
        <begin position="70"/>
        <end position="80"/>
    </location>
</feature>
<reference evidence="3 4" key="1">
    <citation type="submission" date="2017-02" db="EMBL/GenBank/DDBJ databases">
        <authorList>
            <person name="Peterson S.W."/>
        </authorList>
    </citation>
    <scope>NUCLEOTIDE SEQUENCE [LARGE SCALE GENOMIC DNA]</scope>
    <source>
        <strain evidence="3 4">USBA 369</strain>
    </source>
</reference>
<evidence type="ECO:0008006" key="5">
    <source>
        <dbReference type="Google" id="ProtNLM"/>
    </source>
</evidence>
<organism evidence="3 4">
    <name type="scientific">Consotaella salsifontis</name>
    <dbReference type="NCBI Taxonomy" id="1365950"/>
    <lineage>
        <taxon>Bacteria</taxon>
        <taxon>Pseudomonadati</taxon>
        <taxon>Pseudomonadota</taxon>
        <taxon>Alphaproteobacteria</taxon>
        <taxon>Hyphomicrobiales</taxon>
        <taxon>Aurantimonadaceae</taxon>
        <taxon>Consotaella</taxon>
    </lineage>
</organism>
<feature type="compositionally biased region" description="Basic and acidic residues" evidence="1">
    <location>
        <begin position="158"/>
        <end position="170"/>
    </location>
</feature>